<dbReference type="Proteomes" id="UP001334084">
    <property type="component" value="Chromosome 4"/>
</dbReference>
<gene>
    <name evidence="3" type="ORF">VNE69_04030</name>
</gene>
<organism evidence="3 4">
    <name type="scientific">Vairimorpha necatrix</name>
    <dbReference type="NCBI Taxonomy" id="6039"/>
    <lineage>
        <taxon>Eukaryota</taxon>
        <taxon>Fungi</taxon>
        <taxon>Fungi incertae sedis</taxon>
        <taxon>Microsporidia</taxon>
        <taxon>Nosematidae</taxon>
        <taxon>Vairimorpha</taxon>
    </lineage>
</organism>
<dbReference type="EMBL" id="CP142729">
    <property type="protein sequence ID" value="WUR03201.1"/>
    <property type="molecule type" value="Genomic_DNA"/>
</dbReference>
<dbReference type="KEGG" id="vnx:VNE69_04030"/>
<evidence type="ECO:0000313" key="4">
    <source>
        <dbReference type="Proteomes" id="UP001334084"/>
    </source>
</evidence>
<evidence type="ECO:0000256" key="2">
    <source>
        <dbReference type="SAM" id="SignalP"/>
    </source>
</evidence>
<proteinExistence type="predicted"/>
<feature type="region of interest" description="Disordered" evidence="1">
    <location>
        <begin position="266"/>
        <end position="303"/>
    </location>
</feature>
<protein>
    <submittedName>
        <fullName evidence="3">SP-containing membrane protein</fullName>
    </submittedName>
</protein>
<name>A0AAX4JB68_9MICR</name>
<keyword evidence="4" id="KW-1185">Reference proteome</keyword>
<evidence type="ECO:0000256" key="1">
    <source>
        <dbReference type="SAM" id="MobiDB-lite"/>
    </source>
</evidence>
<accession>A0AAX4JB68</accession>
<sequence>MFLIVIVLISKIVANKEAILVPIENESDFTIYLGLTHDLETKYYVSNIIESNQKDTSGICRVTNLENLSNGLFIKTNLIFRKLDHTEIKSIYEAFKNDDDGKKEFFMYKFFLKANLELDYTKNYYISIELLTNKEDNIKKLRTKTLTLNDIKNPLRIKFIDKNHFTNENKMLKLNLNDKFPETKDLDKTKEIVGIEGMYKKDNTENKNSYNPKKLNNFDALNNLSDSWDLEDFHSTQDYSNIEDSNNLRDSWDSKDFCSPIDSSENDDFYSIKDSSENDDYDSSQQSDKYQEKKGGNDDDNKINDPTYTEAIIVIGISTCIIYWIVKKLSS</sequence>
<feature type="signal peptide" evidence="2">
    <location>
        <begin position="1"/>
        <end position="18"/>
    </location>
</feature>
<dbReference type="RefSeq" id="XP_065329346.1">
    <property type="nucleotide sequence ID" value="XM_065473274.1"/>
</dbReference>
<evidence type="ECO:0000313" key="3">
    <source>
        <dbReference type="EMBL" id="WUR03201.1"/>
    </source>
</evidence>
<keyword evidence="2" id="KW-0732">Signal</keyword>
<feature type="chain" id="PRO_5043960185" evidence="2">
    <location>
        <begin position="19"/>
        <end position="331"/>
    </location>
</feature>
<reference evidence="3" key="1">
    <citation type="journal article" date="2024" name="BMC Genomics">
        <title>Functional annotation of a divergent genome using sequence and structure-based similarity.</title>
        <authorList>
            <person name="Svedberg D."/>
            <person name="Winiger R.R."/>
            <person name="Berg A."/>
            <person name="Sharma H."/>
            <person name="Tellgren-Roth C."/>
            <person name="Debrunner-Vossbrinck B.A."/>
            <person name="Vossbrinck C.R."/>
            <person name="Barandun J."/>
        </authorList>
    </citation>
    <scope>NUCLEOTIDE SEQUENCE</scope>
    <source>
        <strain evidence="3">Illinois isolate</strain>
    </source>
</reference>
<dbReference type="AlphaFoldDB" id="A0AAX4JB68"/>
<feature type="compositionally biased region" description="Basic and acidic residues" evidence="1">
    <location>
        <begin position="289"/>
        <end position="303"/>
    </location>
</feature>
<dbReference type="GeneID" id="90541020"/>